<protein>
    <recommendedName>
        <fullName evidence="7">Ribosomal RNA small subunit methyltransferase A</fullName>
        <ecNumber evidence="7">2.1.1.182</ecNumber>
    </recommendedName>
    <alternativeName>
        <fullName evidence="7">16S rRNA (adenine(1518)-N(6)/adenine(1519)-N(6))-dimethyltransferase</fullName>
    </alternativeName>
    <alternativeName>
        <fullName evidence="7">16S rRNA dimethyladenosine transferase</fullName>
    </alternativeName>
    <alternativeName>
        <fullName evidence="7">16S rRNA dimethylase</fullName>
    </alternativeName>
    <alternativeName>
        <fullName evidence="7">S-adenosylmethionine-6-N', N'-adenosyl(rRNA) dimethyltransferase</fullName>
    </alternativeName>
</protein>
<comment type="similarity">
    <text evidence="7">Belongs to the class I-like SAM-binding methyltransferase superfamily. rRNA adenine N(6)-methyltransferase family. RsmA subfamily.</text>
</comment>
<evidence type="ECO:0000256" key="5">
    <source>
        <dbReference type="ARBA" id="ARBA00022691"/>
    </source>
</evidence>
<dbReference type="EC" id="2.1.1.182" evidence="7"/>
<dbReference type="NCBIfam" id="TIGR00755">
    <property type="entry name" value="ksgA"/>
    <property type="match status" value="1"/>
</dbReference>
<dbReference type="KEGG" id="mmau:NCTC10168_00605"/>
<dbReference type="Gene3D" id="3.40.50.150">
    <property type="entry name" value="Vaccinia Virus protein VP39"/>
    <property type="match status" value="1"/>
</dbReference>
<evidence type="ECO:0000256" key="3">
    <source>
        <dbReference type="ARBA" id="ARBA00022603"/>
    </source>
</evidence>
<feature type="domain" description="Ribosomal RNA adenine methylase transferase N-terminal" evidence="9">
    <location>
        <begin position="22"/>
        <end position="189"/>
    </location>
</feature>
<dbReference type="Gene3D" id="1.10.8.100">
    <property type="entry name" value="Ribosomal RNA adenine dimethylase-like, domain 2"/>
    <property type="match status" value="1"/>
</dbReference>
<dbReference type="OrthoDB" id="9814755at2"/>
<evidence type="ECO:0000256" key="7">
    <source>
        <dbReference type="HAMAP-Rule" id="MF_00607"/>
    </source>
</evidence>
<keyword evidence="2 7" id="KW-0698">rRNA processing</keyword>
<organism evidence="10 11">
    <name type="scientific">Mycoplasmopsis maculosa</name>
    <dbReference type="NCBI Taxonomy" id="114885"/>
    <lineage>
        <taxon>Bacteria</taxon>
        <taxon>Bacillati</taxon>
        <taxon>Mycoplasmatota</taxon>
        <taxon>Mycoplasmoidales</taxon>
        <taxon>Metamycoplasmataceae</taxon>
        <taxon>Mycoplasmopsis</taxon>
    </lineage>
</organism>
<keyword evidence="5 7" id="KW-0949">S-adenosyl-L-methionine</keyword>
<dbReference type="PANTHER" id="PTHR11727:SF7">
    <property type="entry name" value="DIMETHYLADENOSINE TRANSFERASE-RELATED"/>
    <property type="match status" value="1"/>
</dbReference>
<dbReference type="RefSeq" id="WP_129646982.1">
    <property type="nucleotide sequence ID" value="NZ_LR215037.1"/>
</dbReference>
<keyword evidence="6 7" id="KW-0694">RNA-binding</keyword>
<dbReference type="InterPro" id="IPR023165">
    <property type="entry name" value="rRNA_Ade_diMease-like_C"/>
</dbReference>
<evidence type="ECO:0000256" key="2">
    <source>
        <dbReference type="ARBA" id="ARBA00022552"/>
    </source>
</evidence>
<comment type="function">
    <text evidence="7">Specifically dimethylates two adjacent adenosines (A1518 and A1519) in the loop of a conserved hairpin near the 3'-end of 16S rRNA in the 30S particle. May play a critical role in biogenesis of 30S subunits.</text>
</comment>
<dbReference type="PROSITE" id="PS01131">
    <property type="entry name" value="RRNA_A_DIMETH"/>
    <property type="match status" value="1"/>
</dbReference>
<name>A0A449B4Z5_9BACT</name>
<feature type="binding site" evidence="7 8">
    <location>
        <position position="15"/>
    </location>
    <ligand>
        <name>S-adenosyl-L-methionine</name>
        <dbReference type="ChEBI" id="CHEBI:59789"/>
    </ligand>
</feature>
<keyword evidence="11" id="KW-1185">Reference proteome</keyword>
<evidence type="ECO:0000259" key="9">
    <source>
        <dbReference type="SMART" id="SM00650"/>
    </source>
</evidence>
<dbReference type="EMBL" id="LR215037">
    <property type="protein sequence ID" value="VEU75677.1"/>
    <property type="molecule type" value="Genomic_DNA"/>
</dbReference>
<dbReference type="CDD" id="cd02440">
    <property type="entry name" value="AdoMet_MTases"/>
    <property type="match status" value="1"/>
</dbReference>
<comment type="catalytic activity">
    <reaction evidence="7">
        <text>adenosine(1518)/adenosine(1519) in 16S rRNA + 4 S-adenosyl-L-methionine = N(6)-dimethyladenosine(1518)/N(6)-dimethyladenosine(1519) in 16S rRNA + 4 S-adenosyl-L-homocysteine + 4 H(+)</text>
        <dbReference type="Rhea" id="RHEA:19609"/>
        <dbReference type="Rhea" id="RHEA-COMP:10232"/>
        <dbReference type="Rhea" id="RHEA-COMP:10233"/>
        <dbReference type="ChEBI" id="CHEBI:15378"/>
        <dbReference type="ChEBI" id="CHEBI:57856"/>
        <dbReference type="ChEBI" id="CHEBI:59789"/>
        <dbReference type="ChEBI" id="CHEBI:74411"/>
        <dbReference type="ChEBI" id="CHEBI:74493"/>
        <dbReference type="EC" id="2.1.1.182"/>
    </reaction>
</comment>
<dbReference type="AlphaFoldDB" id="A0A449B4Z5"/>
<feature type="binding site" evidence="7 8">
    <location>
        <position position="62"/>
    </location>
    <ligand>
        <name>S-adenosyl-L-methionine</name>
        <dbReference type="ChEBI" id="CHEBI:59789"/>
    </ligand>
</feature>
<comment type="subcellular location">
    <subcellularLocation>
        <location evidence="7">Cytoplasm</location>
    </subcellularLocation>
</comment>
<dbReference type="InterPro" id="IPR011530">
    <property type="entry name" value="rRNA_adenine_dimethylase"/>
</dbReference>
<accession>A0A449B4Z5</accession>
<feature type="binding site" evidence="7 8">
    <location>
        <position position="17"/>
    </location>
    <ligand>
        <name>S-adenosyl-L-methionine</name>
        <dbReference type="ChEBI" id="CHEBI:59789"/>
    </ligand>
</feature>
<keyword evidence="3 7" id="KW-0489">Methyltransferase</keyword>
<evidence type="ECO:0000256" key="4">
    <source>
        <dbReference type="ARBA" id="ARBA00022679"/>
    </source>
</evidence>
<feature type="binding site" evidence="7 8">
    <location>
        <position position="41"/>
    </location>
    <ligand>
        <name>S-adenosyl-L-methionine</name>
        <dbReference type="ChEBI" id="CHEBI:59789"/>
    </ligand>
</feature>
<dbReference type="GO" id="GO:0052908">
    <property type="term" value="F:16S rRNA (adenine(1518)-N(6)/adenine(1519)-N(6))-dimethyltransferase activity"/>
    <property type="evidence" value="ECO:0007669"/>
    <property type="project" value="UniProtKB-EC"/>
</dbReference>
<sequence length="260" mass="30274">MYQENIKAKKKFGQNFLNNNNVIKKIINVINPENKKIIEIGPGMGAITKEIINTSQEFVAFEIDRDMVDYLTSLNIFSNGKELIMQDFLKADLSNYSNYEIVGNIPYYITSDIIFKIIDYRFLFKRAVLMVQNEVADRLIAKTNTNEYSKLSVTVQYVADVKKEFFIGKNNFTPAPKVDSAIVSLVFKQNENDNYEALKEFFKLCFLARRKKLIWSLTQKFSKESVLKAFQKNNLSENTRIQELDVEKIVCLYNSLREEE</sequence>
<dbReference type="InterPro" id="IPR020598">
    <property type="entry name" value="rRNA_Ade_methylase_Trfase_N"/>
</dbReference>
<feature type="binding site" evidence="7 8">
    <location>
        <position position="87"/>
    </location>
    <ligand>
        <name>S-adenosyl-L-methionine</name>
        <dbReference type="ChEBI" id="CHEBI:59789"/>
    </ligand>
</feature>
<evidence type="ECO:0000256" key="8">
    <source>
        <dbReference type="PROSITE-ProRule" id="PRU01026"/>
    </source>
</evidence>
<keyword evidence="4 7" id="KW-0808">Transferase</keyword>
<dbReference type="HAMAP" id="MF_00607">
    <property type="entry name" value="16SrRNA_methyltr_A"/>
    <property type="match status" value="1"/>
</dbReference>
<feature type="binding site" evidence="7 8">
    <location>
        <position position="104"/>
    </location>
    <ligand>
        <name>S-adenosyl-L-methionine</name>
        <dbReference type="ChEBI" id="CHEBI:59789"/>
    </ligand>
</feature>
<dbReference type="InterPro" id="IPR029063">
    <property type="entry name" value="SAM-dependent_MTases_sf"/>
</dbReference>
<dbReference type="SMART" id="SM00650">
    <property type="entry name" value="rADc"/>
    <property type="match status" value="1"/>
</dbReference>
<dbReference type="PANTHER" id="PTHR11727">
    <property type="entry name" value="DIMETHYLADENOSINE TRANSFERASE"/>
    <property type="match status" value="1"/>
</dbReference>
<dbReference type="Pfam" id="PF00398">
    <property type="entry name" value="RrnaAD"/>
    <property type="match status" value="1"/>
</dbReference>
<evidence type="ECO:0000313" key="10">
    <source>
        <dbReference type="EMBL" id="VEU75677.1"/>
    </source>
</evidence>
<dbReference type="GO" id="GO:0003723">
    <property type="term" value="F:RNA binding"/>
    <property type="evidence" value="ECO:0007669"/>
    <property type="project" value="UniProtKB-UniRule"/>
</dbReference>
<evidence type="ECO:0000256" key="6">
    <source>
        <dbReference type="ARBA" id="ARBA00022884"/>
    </source>
</evidence>
<dbReference type="SUPFAM" id="SSF53335">
    <property type="entry name" value="S-adenosyl-L-methionine-dependent methyltransferases"/>
    <property type="match status" value="1"/>
</dbReference>
<dbReference type="Proteomes" id="UP000290243">
    <property type="component" value="Chromosome"/>
</dbReference>
<gene>
    <name evidence="7 10" type="primary">ksgA</name>
    <name evidence="7" type="synonym">rsmA</name>
    <name evidence="10" type="ORF">NCTC10168_00605</name>
</gene>
<evidence type="ECO:0000313" key="11">
    <source>
        <dbReference type="Proteomes" id="UP000290243"/>
    </source>
</evidence>
<reference evidence="10 11" key="1">
    <citation type="submission" date="2019-01" db="EMBL/GenBank/DDBJ databases">
        <authorList>
            <consortium name="Pathogen Informatics"/>
        </authorList>
    </citation>
    <scope>NUCLEOTIDE SEQUENCE [LARGE SCALE GENOMIC DNA]</scope>
    <source>
        <strain evidence="10 11">NCTC10168</strain>
    </source>
</reference>
<dbReference type="PROSITE" id="PS51689">
    <property type="entry name" value="SAM_RNA_A_N6_MT"/>
    <property type="match status" value="1"/>
</dbReference>
<proteinExistence type="inferred from homology"/>
<keyword evidence="1 7" id="KW-0963">Cytoplasm</keyword>
<dbReference type="InterPro" id="IPR001737">
    <property type="entry name" value="KsgA/Erm"/>
</dbReference>
<evidence type="ECO:0000256" key="1">
    <source>
        <dbReference type="ARBA" id="ARBA00022490"/>
    </source>
</evidence>
<dbReference type="GO" id="GO:0005829">
    <property type="term" value="C:cytosol"/>
    <property type="evidence" value="ECO:0007669"/>
    <property type="project" value="TreeGrafter"/>
</dbReference>
<dbReference type="InterPro" id="IPR020596">
    <property type="entry name" value="rRNA_Ade_Mease_Trfase_CS"/>
</dbReference>